<dbReference type="SUPFAM" id="SSF47226">
    <property type="entry name" value="Histidine-containing phosphotransfer domain, HPT domain"/>
    <property type="match status" value="1"/>
</dbReference>
<gene>
    <name evidence="5" type="ORF">E1742_02255</name>
    <name evidence="4" type="ORF">GCM10007388_44330</name>
</gene>
<dbReference type="EMBL" id="CP038026">
    <property type="protein sequence ID" value="QBQ35124.1"/>
    <property type="molecule type" value="Genomic_DNA"/>
</dbReference>
<keyword evidence="1" id="KW-0902">Two-component regulatory system</keyword>
<name>A0A4P7B9S5_9BURK</name>
<feature type="domain" description="HPt" evidence="3">
    <location>
        <begin position="9"/>
        <end position="112"/>
    </location>
</feature>
<dbReference type="SMART" id="SM00073">
    <property type="entry name" value="HPT"/>
    <property type="match status" value="1"/>
</dbReference>
<dbReference type="Gene3D" id="1.20.120.160">
    <property type="entry name" value="HPT domain"/>
    <property type="match status" value="1"/>
</dbReference>
<evidence type="ECO:0000259" key="3">
    <source>
        <dbReference type="PROSITE" id="PS50894"/>
    </source>
</evidence>
<dbReference type="Pfam" id="PF01627">
    <property type="entry name" value="Hpt"/>
    <property type="match status" value="1"/>
</dbReference>
<reference evidence="4" key="3">
    <citation type="submission" date="2022-12" db="EMBL/GenBank/DDBJ databases">
        <authorList>
            <person name="Sun Q."/>
            <person name="Kim S."/>
        </authorList>
    </citation>
    <scope>NUCLEOTIDE SEQUENCE</scope>
    <source>
        <strain evidence="4">KCTC 12344</strain>
    </source>
</reference>
<dbReference type="PROSITE" id="PS50894">
    <property type="entry name" value="HPT"/>
    <property type="match status" value="1"/>
</dbReference>
<dbReference type="InterPro" id="IPR008207">
    <property type="entry name" value="Sig_transdc_His_kin_Hpt_dom"/>
</dbReference>
<evidence type="ECO:0000313" key="5">
    <source>
        <dbReference type="EMBL" id="QBQ35124.1"/>
    </source>
</evidence>
<dbReference type="GO" id="GO:0004672">
    <property type="term" value="F:protein kinase activity"/>
    <property type="evidence" value="ECO:0007669"/>
    <property type="project" value="UniProtKB-ARBA"/>
</dbReference>
<accession>A0A4P7B9S5</accession>
<dbReference type="Proteomes" id="UP000619512">
    <property type="component" value="Unassembled WGS sequence"/>
</dbReference>
<evidence type="ECO:0000256" key="1">
    <source>
        <dbReference type="ARBA" id="ARBA00023012"/>
    </source>
</evidence>
<keyword evidence="2" id="KW-0597">Phosphoprotein</keyword>
<evidence type="ECO:0000256" key="2">
    <source>
        <dbReference type="PROSITE-ProRule" id="PRU00110"/>
    </source>
</evidence>
<feature type="modified residue" description="Phosphohistidine" evidence="2">
    <location>
        <position position="55"/>
    </location>
</feature>
<reference evidence="4" key="1">
    <citation type="journal article" date="2014" name="Int. J. Syst. Evol. Microbiol.">
        <title>Complete genome sequence of Corynebacterium casei LMG S-19264T (=DSM 44701T), isolated from a smear-ripened cheese.</title>
        <authorList>
            <consortium name="US DOE Joint Genome Institute (JGI-PGF)"/>
            <person name="Walter F."/>
            <person name="Albersmeier A."/>
            <person name="Kalinowski J."/>
            <person name="Ruckert C."/>
        </authorList>
    </citation>
    <scope>NUCLEOTIDE SEQUENCE</scope>
    <source>
        <strain evidence="4">KCTC 12344</strain>
    </source>
</reference>
<evidence type="ECO:0000313" key="7">
    <source>
        <dbReference type="Proteomes" id="UP000619512"/>
    </source>
</evidence>
<protein>
    <submittedName>
        <fullName evidence="5">Hpt domain-containing protein</fullName>
    </submittedName>
</protein>
<dbReference type="InterPro" id="IPR036641">
    <property type="entry name" value="HPT_dom_sf"/>
</dbReference>
<sequence length="112" mass="11975">MATPADPGYRQHLQVLADKYRASVPQRMAAIEAALLAAGDTPGPGALEALHESLHAVAGSAGSFGLRALGDEARRLEGLLREAMAGAWEWTAIVPQVRRYLAWAQQDPAEPF</sequence>
<dbReference type="EMBL" id="BMWW01000009">
    <property type="protein sequence ID" value="GGZ05714.1"/>
    <property type="molecule type" value="Genomic_DNA"/>
</dbReference>
<proteinExistence type="predicted"/>
<dbReference type="OrthoDB" id="8706006at2"/>
<evidence type="ECO:0000313" key="4">
    <source>
        <dbReference type="EMBL" id="GGZ05714.1"/>
    </source>
</evidence>
<dbReference type="Proteomes" id="UP000294359">
    <property type="component" value="Chromosome"/>
</dbReference>
<dbReference type="RefSeq" id="WP_134383342.1">
    <property type="nucleotide sequence ID" value="NZ_BMWW01000009.1"/>
</dbReference>
<evidence type="ECO:0000313" key="6">
    <source>
        <dbReference type="Proteomes" id="UP000294359"/>
    </source>
</evidence>
<keyword evidence="6" id="KW-1185">Reference proteome</keyword>
<dbReference type="AlphaFoldDB" id="A0A4P7B9S5"/>
<organism evidence="4 7">
    <name type="scientific">Pseudoduganella plicata</name>
    <dbReference type="NCBI Taxonomy" id="321984"/>
    <lineage>
        <taxon>Bacteria</taxon>
        <taxon>Pseudomonadati</taxon>
        <taxon>Pseudomonadota</taxon>
        <taxon>Betaproteobacteria</taxon>
        <taxon>Burkholderiales</taxon>
        <taxon>Oxalobacteraceae</taxon>
        <taxon>Telluria group</taxon>
        <taxon>Pseudoduganella</taxon>
    </lineage>
</organism>
<dbReference type="GO" id="GO:0000160">
    <property type="term" value="P:phosphorelay signal transduction system"/>
    <property type="evidence" value="ECO:0007669"/>
    <property type="project" value="UniProtKB-KW"/>
</dbReference>
<reference evidence="5 6" key="2">
    <citation type="submission" date="2019-03" db="EMBL/GenBank/DDBJ databases">
        <title>Draft Genome Sequences of Six Type Strains of the Genus Massilia.</title>
        <authorList>
            <person name="Miess H."/>
            <person name="Frediansyhah A."/>
            <person name="Gross H."/>
        </authorList>
    </citation>
    <scope>NUCLEOTIDE SEQUENCE [LARGE SCALE GENOMIC DNA]</scope>
    <source>
        <strain evidence="5 6">DSM 17505</strain>
    </source>
</reference>